<keyword evidence="8 11" id="KW-1133">Transmembrane helix</keyword>
<evidence type="ECO:0000313" key="13">
    <source>
        <dbReference type="EMBL" id="JAC75712.1"/>
    </source>
</evidence>
<protein>
    <recommendedName>
        <fullName evidence="11">Hexosyltransferase</fullName>
        <ecNumber evidence="11">2.4.1.-</ecNumber>
    </recommendedName>
</protein>
<dbReference type="PANTHER" id="PTHR11214">
    <property type="entry name" value="BETA-1,3-N-ACETYLGLUCOSAMINYLTRANSFERASE"/>
    <property type="match status" value="1"/>
</dbReference>
<comment type="similarity">
    <text evidence="3 11">Belongs to the glycosyltransferase 31 family.</text>
</comment>
<gene>
    <name evidence="13" type="ORF">TSPGSL018_22277</name>
    <name evidence="12" type="ORF">TSPGSL018_2311</name>
</gene>
<evidence type="ECO:0000256" key="7">
    <source>
        <dbReference type="ARBA" id="ARBA00022968"/>
    </source>
</evidence>
<name>A0A061RKT3_9CHLO</name>
<comment type="cofactor">
    <cofactor evidence="11">
        <name>Mn(2+)</name>
        <dbReference type="ChEBI" id="CHEBI:29035"/>
    </cofactor>
</comment>
<dbReference type="EMBL" id="GBEZ01009911">
    <property type="protein sequence ID" value="JAC75712.1"/>
    <property type="molecule type" value="Transcribed_RNA"/>
</dbReference>
<sequence length="425" mass="47191">MTVFSRPTDKHYEALHGITKKNSRTERPVAVFISVLVPSALLVYAICSCFRWSKVEENKNTAKASSLDFSSKSFATKMAWIPLMESGIVAGRYKDFPDWYQCWAPFCENCEVPLPAPGSLQGLRIFVLSSGGEKESKLRDVIRSTWAAKAKSLGAEVAFVLGDDIQQWGSSSASAISSEAEEFGDVTFVDIRDRNGVKVKDSYTHLAFKVSALAKTAFRDTGHGTWIMKVDSDTYVNVDKMALEIQEYRREFAEGKGSWQYAGYHNDGTKVLSHPSMAKSEKQLAWLEVEYGKHREFFPPFAFGAPGWILGHDALSALVAQMGNASLVLPQVNEDAMVGALLEGCLAAGRCKRKMWRPCEFLGGTSFPFASLENRKGCPTLFERIGMAVADDQVDRLRCLKTVTELKDPSIMRDIDTILSEGRVR</sequence>
<evidence type="ECO:0000256" key="8">
    <source>
        <dbReference type="ARBA" id="ARBA00022989"/>
    </source>
</evidence>
<dbReference type="GO" id="GO:0006493">
    <property type="term" value="P:protein O-linked glycosylation"/>
    <property type="evidence" value="ECO:0007669"/>
    <property type="project" value="TreeGrafter"/>
</dbReference>
<keyword evidence="6 11" id="KW-0812">Transmembrane</keyword>
<evidence type="ECO:0000256" key="3">
    <source>
        <dbReference type="ARBA" id="ARBA00008661"/>
    </source>
</evidence>
<evidence type="ECO:0000256" key="2">
    <source>
        <dbReference type="ARBA" id="ARBA00004922"/>
    </source>
</evidence>
<dbReference type="PANTHER" id="PTHR11214:SF3">
    <property type="entry name" value="BETA-1,3-GALACTOSYLTRANSFERASE 6"/>
    <property type="match status" value="1"/>
</dbReference>
<dbReference type="EC" id="2.4.1.-" evidence="11"/>
<keyword evidence="5" id="KW-0808">Transferase</keyword>
<evidence type="ECO:0000256" key="1">
    <source>
        <dbReference type="ARBA" id="ARBA00004323"/>
    </source>
</evidence>
<dbReference type="Pfam" id="PF01762">
    <property type="entry name" value="Galactosyl_T"/>
    <property type="match status" value="1"/>
</dbReference>
<keyword evidence="11" id="KW-0464">Manganese</keyword>
<evidence type="ECO:0000256" key="4">
    <source>
        <dbReference type="ARBA" id="ARBA00022676"/>
    </source>
</evidence>
<dbReference type="AlphaFoldDB" id="A0A061RKT3"/>
<feature type="transmembrane region" description="Helical" evidence="11">
    <location>
        <begin position="29"/>
        <end position="53"/>
    </location>
</feature>
<dbReference type="GO" id="GO:0016758">
    <property type="term" value="F:hexosyltransferase activity"/>
    <property type="evidence" value="ECO:0007669"/>
    <property type="project" value="InterPro"/>
</dbReference>
<dbReference type="UniPathway" id="UPA00378"/>
<evidence type="ECO:0000256" key="6">
    <source>
        <dbReference type="ARBA" id="ARBA00022692"/>
    </source>
</evidence>
<dbReference type="InterPro" id="IPR002659">
    <property type="entry name" value="Glyco_trans_31"/>
</dbReference>
<keyword evidence="9 11" id="KW-0333">Golgi apparatus</keyword>
<proteinExistence type="inferred from homology"/>
<dbReference type="GO" id="GO:0000139">
    <property type="term" value="C:Golgi membrane"/>
    <property type="evidence" value="ECO:0007669"/>
    <property type="project" value="UniProtKB-SubCell"/>
</dbReference>
<evidence type="ECO:0000256" key="9">
    <source>
        <dbReference type="ARBA" id="ARBA00023034"/>
    </source>
</evidence>
<accession>A0A061RKT3</accession>
<comment type="pathway">
    <text evidence="2">Protein modification; protein glycosylation.</text>
</comment>
<dbReference type="Gene3D" id="3.90.550.50">
    <property type="match status" value="1"/>
</dbReference>
<reference evidence="12" key="1">
    <citation type="submission" date="2014-05" db="EMBL/GenBank/DDBJ databases">
        <title>The transcriptome of the halophilic microalga Tetraselmis sp. GSL018 isolated from the Great Salt Lake, Utah.</title>
        <authorList>
            <person name="Jinkerson R.E."/>
            <person name="D'Adamo S."/>
            <person name="Posewitz M.C."/>
        </authorList>
    </citation>
    <scope>NUCLEOTIDE SEQUENCE</scope>
    <source>
        <strain evidence="12">GSL018</strain>
    </source>
</reference>
<comment type="subcellular location">
    <subcellularLocation>
        <location evidence="1 11">Golgi apparatus membrane</location>
        <topology evidence="1 11">Single-pass type II membrane protein</topology>
    </subcellularLocation>
</comment>
<evidence type="ECO:0000256" key="10">
    <source>
        <dbReference type="ARBA" id="ARBA00023136"/>
    </source>
</evidence>
<keyword evidence="4 11" id="KW-0328">Glycosyltransferase</keyword>
<keyword evidence="10 11" id="KW-0472">Membrane</keyword>
<evidence type="ECO:0000313" key="12">
    <source>
        <dbReference type="EMBL" id="JAC71260.1"/>
    </source>
</evidence>
<organism evidence="12">
    <name type="scientific">Tetraselmis sp. GSL018</name>
    <dbReference type="NCBI Taxonomy" id="582737"/>
    <lineage>
        <taxon>Eukaryota</taxon>
        <taxon>Viridiplantae</taxon>
        <taxon>Chlorophyta</taxon>
        <taxon>core chlorophytes</taxon>
        <taxon>Chlorodendrophyceae</taxon>
        <taxon>Chlorodendrales</taxon>
        <taxon>Chlorodendraceae</taxon>
        <taxon>Tetraselmis</taxon>
    </lineage>
</organism>
<evidence type="ECO:0000256" key="5">
    <source>
        <dbReference type="ARBA" id="ARBA00022679"/>
    </source>
</evidence>
<dbReference type="EMBL" id="GBEZ01014849">
    <property type="protein sequence ID" value="JAC71260.1"/>
    <property type="molecule type" value="Transcribed_RNA"/>
</dbReference>
<keyword evidence="7 11" id="KW-0735">Signal-anchor</keyword>
<evidence type="ECO:0000256" key="11">
    <source>
        <dbReference type="RuleBase" id="RU363063"/>
    </source>
</evidence>